<protein>
    <submittedName>
        <fullName evidence="4">Regulator of chromosome condensation 1/beta-lactamase-inhibitor protein II</fullName>
    </submittedName>
</protein>
<feature type="repeat" description="RCC1" evidence="2">
    <location>
        <begin position="47"/>
        <end position="98"/>
    </location>
</feature>
<feature type="repeat" description="RCC1" evidence="2">
    <location>
        <begin position="99"/>
        <end position="151"/>
    </location>
</feature>
<dbReference type="Proteomes" id="UP000054937">
    <property type="component" value="Unassembled WGS sequence"/>
</dbReference>
<dbReference type="Pfam" id="PF00415">
    <property type="entry name" value="RCC1"/>
    <property type="match status" value="2"/>
</dbReference>
<dbReference type="PANTHER" id="PTHR22870:SF408">
    <property type="entry name" value="OS09G0560450 PROTEIN"/>
    <property type="match status" value="1"/>
</dbReference>
<organism evidence="4 5">
    <name type="scientific">Pseudocohnilembus persalinus</name>
    <name type="common">Ciliate</name>
    <dbReference type="NCBI Taxonomy" id="266149"/>
    <lineage>
        <taxon>Eukaryota</taxon>
        <taxon>Sar</taxon>
        <taxon>Alveolata</taxon>
        <taxon>Ciliophora</taxon>
        <taxon>Intramacronucleata</taxon>
        <taxon>Oligohymenophorea</taxon>
        <taxon>Scuticociliatia</taxon>
        <taxon>Philasterida</taxon>
        <taxon>Pseudocohnilembidae</taxon>
        <taxon>Pseudocohnilembus</taxon>
    </lineage>
</organism>
<dbReference type="InterPro" id="IPR051210">
    <property type="entry name" value="Ub_ligase/GEF_domain"/>
</dbReference>
<keyword evidence="5" id="KW-1185">Reference proteome</keyword>
<dbReference type="InterPro" id="IPR009091">
    <property type="entry name" value="RCC1/BLIP-II"/>
</dbReference>
<dbReference type="OMA" id="IFVWGTG"/>
<sequence>MSAKYFAQFLKSKILDHKKLGLATGLLLTNYYMENCKLDSKKESFIQQMYSWGYGNFGQLGLGNEQTKFVPTEVFSVDGGNVAQLETRKSVSALITKDGKVYTWGKNKYRVLGIISNDTNITLPTQVQELDNVNIVQISCGVTHMMALDSDGKVYSWGNTEHGKLGHSYEVEERKGSKTHYYTNSHLQIGAHPKQVEGLPENTKIVQISCGFQHSVLLSDKGEVFTLGLNKKGALGVETAKLENYQPVQVESLKNQKIVKIGTGLDFTLALNDKGQLFSWGNNNYGQLGNGTDVMSITPQKVQHGALKIQNISCGDYYSAALTQDGRIFTWGYGSDGQLCLKSKEDVYIPSYVNWSKKADQISCGSGHVAVISNGDLYMFGRGREGQLGLGDTISSETTYRTDPKQVVFFQKNQKVIQAKAGGEHTLALVQTAQ</sequence>
<comment type="caution">
    <text evidence="4">The sequence shown here is derived from an EMBL/GenBank/DDBJ whole genome shotgun (WGS) entry which is preliminary data.</text>
</comment>
<proteinExistence type="predicted"/>
<dbReference type="PRINTS" id="PR00633">
    <property type="entry name" value="RCCNDNSATION"/>
</dbReference>
<dbReference type="InParanoid" id="A0A0V0QRM3"/>
<dbReference type="FunCoup" id="A0A0V0QRM3">
    <property type="interactions" value="67"/>
</dbReference>
<dbReference type="PANTHER" id="PTHR22870">
    <property type="entry name" value="REGULATOR OF CHROMOSOME CONDENSATION"/>
    <property type="match status" value="1"/>
</dbReference>
<dbReference type="InterPro" id="IPR000408">
    <property type="entry name" value="Reg_chr_condens"/>
</dbReference>
<dbReference type="Gene3D" id="2.130.10.30">
    <property type="entry name" value="Regulator of chromosome condensation 1/beta-lactamase-inhibitor protein II"/>
    <property type="match status" value="2"/>
</dbReference>
<evidence type="ECO:0000313" key="4">
    <source>
        <dbReference type="EMBL" id="KRX04844.1"/>
    </source>
</evidence>
<accession>A0A0V0QRM3</accession>
<feature type="repeat" description="RCC1" evidence="2">
    <location>
        <begin position="375"/>
        <end position="432"/>
    </location>
</feature>
<evidence type="ECO:0000259" key="3">
    <source>
        <dbReference type="Pfam" id="PF25390"/>
    </source>
</evidence>
<dbReference type="InterPro" id="IPR058923">
    <property type="entry name" value="RCC1-like_dom"/>
</dbReference>
<dbReference type="PROSITE" id="PS50012">
    <property type="entry name" value="RCC1_3"/>
    <property type="match status" value="7"/>
</dbReference>
<evidence type="ECO:0000313" key="5">
    <source>
        <dbReference type="Proteomes" id="UP000054937"/>
    </source>
</evidence>
<feature type="domain" description="RCC1-like" evidence="3">
    <location>
        <begin position="192"/>
        <end position="431"/>
    </location>
</feature>
<keyword evidence="1" id="KW-0677">Repeat</keyword>
<evidence type="ECO:0000256" key="2">
    <source>
        <dbReference type="PROSITE-ProRule" id="PRU00235"/>
    </source>
</evidence>
<dbReference type="AlphaFoldDB" id="A0A0V0QRM3"/>
<evidence type="ECO:0000256" key="1">
    <source>
        <dbReference type="ARBA" id="ARBA00022737"/>
    </source>
</evidence>
<feature type="repeat" description="RCC1" evidence="2">
    <location>
        <begin position="275"/>
        <end position="325"/>
    </location>
</feature>
<feature type="repeat" description="RCC1" evidence="2">
    <location>
        <begin position="326"/>
        <end position="375"/>
    </location>
</feature>
<reference evidence="4 5" key="1">
    <citation type="journal article" date="2015" name="Sci. Rep.">
        <title>Genome of the facultative scuticociliatosis pathogen Pseudocohnilembus persalinus provides insight into its virulence through horizontal gene transfer.</title>
        <authorList>
            <person name="Xiong J."/>
            <person name="Wang G."/>
            <person name="Cheng J."/>
            <person name="Tian M."/>
            <person name="Pan X."/>
            <person name="Warren A."/>
            <person name="Jiang C."/>
            <person name="Yuan D."/>
            <person name="Miao W."/>
        </authorList>
    </citation>
    <scope>NUCLEOTIDE SEQUENCE [LARGE SCALE GENOMIC DNA]</scope>
    <source>
        <strain evidence="4">36N120E</strain>
    </source>
</reference>
<dbReference type="EMBL" id="LDAU01000110">
    <property type="protein sequence ID" value="KRX04844.1"/>
    <property type="molecule type" value="Genomic_DNA"/>
</dbReference>
<name>A0A0V0QRM3_PSEPJ</name>
<dbReference type="OrthoDB" id="10256179at2759"/>
<dbReference type="Pfam" id="PF25390">
    <property type="entry name" value="WD40_RLD"/>
    <property type="match status" value="1"/>
</dbReference>
<gene>
    <name evidence="4" type="ORF">PPERSA_06478</name>
</gene>
<dbReference type="PROSITE" id="PS00626">
    <property type="entry name" value="RCC1_2"/>
    <property type="match status" value="1"/>
</dbReference>
<dbReference type="SUPFAM" id="SSF50985">
    <property type="entry name" value="RCC1/BLIP-II"/>
    <property type="match status" value="1"/>
</dbReference>
<feature type="repeat" description="RCC1" evidence="2">
    <location>
        <begin position="222"/>
        <end position="274"/>
    </location>
</feature>
<feature type="repeat" description="RCC1" evidence="2">
    <location>
        <begin position="152"/>
        <end position="221"/>
    </location>
</feature>